<proteinExistence type="predicted"/>
<keyword evidence="3" id="KW-1185">Reference proteome</keyword>
<dbReference type="InterPro" id="IPR030395">
    <property type="entry name" value="GP_PDE_dom"/>
</dbReference>
<dbReference type="Gene3D" id="3.20.20.190">
    <property type="entry name" value="Phosphatidylinositol (PI) phosphodiesterase"/>
    <property type="match status" value="1"/>
</dbReference>
<dbReference type="SUPFAM" id="SSF51695">
    <property type="entry name" value="PLC-like phosphodiesterases"/>
    <property type="match status" value="1"/>
</dbReference>
<evidence type="ECO:0000259" key="1">
    <source>
        <dbReference type="PROSITE" id="PS51704"/>
    </source>
</evidence>
<comment type="caution">
    <text evidence="2">The sequence shown here is derived from an EMBL/GenBank/DDBJ whole genome shotgun (WGS) entry which is preliminary data.</text>
</comment>
<dbReference type="RefSeq" id="WP_343767452.1">
    <property type="nucleotide sequence ID" value="NZ_BAAAFG010000016.1"/>
</dbReference>
<dbReference type="Proteomes" id="UP001500507">
    <property type="component" value="Unassembled WGS sequence"/>
</dbReference>
<accession>A0ABN1MIN2</accession>
<protein>
    <submittedName>
        <fullName evidence="2">Glycerophosphodiester phosphodiesterase family protein</fullName>
    </submittedName>
</protein>
<organism evidence="2 3">
    <name type="scientific">Gangjinia marincola</name>
    <dbReference type="NCBI Taxonomy" id="578463"/>
    <lineage>
        <taxon>Bacteria</taxon>
        <taxon>Pseudomonadati</taxon>
        <taxon>Bacteroidota</taxon>
        <taxon>Flavobacteriia</taxon>
        <taxon>Flavobacteriales</taxon>
        <taxon>Flavobacteriaceae</taxon>
        <taxon>Gangjinia</taxon>
    </lineage>
</organism>
<dbReference type="EMBL" id="BAAAFG010000016">
    <property type="protein sequence ID" value="GAA0873032.1"/>
    <property type="molecule type" value="Genomic_DNA"/>
</dbReference>
<dbReference type="PANTHER" id="PTHR46211:SF14">
    <property type="entry name" value="GLYCEROPHOSPHODIESTER PHOSPHODIESTERASE"/>
    <property type="match status" value="1"/>
</dbReference>
<feature type="domain" description="GP-PDE" evidence="1">
    <location>
        <begin position="36"/>
        <end position="303"/>
    </location>
</feature>
<reference evidence="2 3" key="1">
    <citation type="journal article" date="2019" name="Int. J. Syst. Evol. Microbiol.">
        <title>The Global Catalogue of Microorganisms (GCM) 10K type strain sequencing project: providing services to taxonomists for standard genome sequencing and annotation.</title>
        <authorList>
            <consortium name="The Broad Institute Genomics Platform"/>
            <consortium name="The Broad Institute Genome Sequencing Center for Infectious Disease"/>
            <person name="Wu L."/>
            <person name="Ma J."/>
        </authorList>
    </citation>
    <scope>NUCLEOTIDE SEQUENCE [LARGE SCALE GENOMIC DNA]</scope>
    <source>
        <strain evidence="2 3">JCM 16082</strain>
    </source>
</reference>
<gene>
    <name evidence="2" type="ORF">GCM10009117_21790</name>
</gene>
<name>A0ABN1MIN2_9FLAO</name>
<evidence type="ECO:0000313" key="2">
    <source>
        <dbReference type="EMBL" id="GAA0873032.1"/>
    </source>
</evidence>
<dbReference type="InterPro" id="IPR017946">
    <property type="entry name" value="PLC-like_Pdiesterase_TIM-brl"/>
</dbReference>
<dbReference type="Pfam" id="PF03009">
    <property type="entry name" value="GDPD"/>
    <property type="match status" value="1"/>
</dbReference>
<dbReference type="CDD" id="cd08567">
    <property type="entry name" value="GDPD_SpGDE_like"/>
    <property type="match status" value="1"/>
</dbReference>
<dbReference type="PANTHER" id="PTHR46211">
    <property type="entry name" value="GLYCEROPHOSPHORYL DIESTER PHOSPHODIESTERASE"/>
    <property type="match status" value="1"/>
</dbReference>
<dbReference type="PROSITE" id="PS51704">
    <property type="entry name" value="GP_PDE"/>
    <property type="match status" value="1"/>
</dbReference>
<sequence>MHTQVISCVLVILFLTGCKDHPEVNQNEIEMRTYNFDLQGHRGARGLAPENTLPAFKKALELGVNTLELDVVISMDKKVVVSHEPWFNPEICIDPDGKELEKEKTDRINLYQLTYDQIAQYDCGNRSNPRFPEQKNILAKKPLLTEVIELAEAYAEKHTSTITYNIELKTEPEDDDLFHPAAPEFCKLVIEAIKESIPPQRLTLQSFDLRILNYLHTTYPEYSLAYLVERGSFKANLDALRFTPAIYSPFHELLSQSVVNNIHQKGIKVIPWTVNDPERMQELLSWGVDGIITDYPNRALIFKE</sequence>
<evidence type="ECO:0000313" key="3">
    <source>
        <dbReference type="Proteomes" id="UP001500507"/>
    </source>
</evidence>